<keyword evidence="1" id="KW-0805">Transcription regulation</keyword>
<organism evidence="6 7">
    <name type="scientific">Wickerhamomyces ciferrii (strain ATCC 14091 / BCRC 22168 / CBS 111 / JCM 3599 / NBRC 0793 / NRRL Y-1031 F-60-10)</name>
    <name type="common">Yeast</name>
    <name type="synonym">Pichia ciferrii</name>
    <dbReference type="NCBI Taxonomy" id="1206466"/>
    <lineage>
        <taxon>Eukaryota</taxon>
        <taxon>Fungi</taxon>
        <taxon>Dikarya</taxon>
        <taxon>Ascomycota</taxon>
        <taxon>Saccharomycotina</taxon>
        <taxon>Saccharomycetes</taxon>
        <taxon>Phaffomycetales</taxon>
        <taxon>Wickerhamomycetaceae</taxon>
        <taxon>Wickerhamomyces</taxon>
    </lineage>
</organism>
<dbReference type="EMBL" id="CAIF01000027">
    <property type="protein sequence ID" value="CCH41697.1"/>
    <property type="molecule type" value="Genomic_DNA"/>
</dbReference>
<evidence type="ECO:0000256" key="1">
    <source>
        <dbReference type="ARBA" id="ARBA00023015"/>
    </source>
</evidence>
<keyword evidence="7" id="KW-1185">Reference proteome</keyword>
<evidence type="ECO:0000256" key="3">
    <source>
        <dbReference type="ARBA" id="ARBA00023163"/>
    </source>
</evidence>
<dbReference type="InterPro" id="IPR001138">
    <property type="entry name" value="Zn2Cys6_DnaBD"/>
</dbReference>
<dbReference type="eggNOG" id="ENOG502QQBG">
    <property type="taxonomic scope" value="Eukaryota"/>
</dbReference>
<keyword evidence="4" id="KW-0539">Nucleus</keyword>
<keyword evidence="3" id="KW-0804">Transcription</keyword>
<accession>K0KHP9</accession>
<dbReference type="GO" id="GO:0000981">
    <property type="term" value="F:DNA-binding transcription factor activity, RNA polymerase II-specific"/>
    <property type="evidence" value="ECO:0007669"/>
    <property type="project" value="InterPro"/>
</dbReference>
<keyword evidence="2" id="KW-0238">DNA-binding</keyword>
<dbReference type="InParanoid" id="K0KHP9"/>
<name>K0KHP9_WICCF</name>
<dbReference type="GO" id="GO:0008270">
    <property type="term" value="F:zinc ion binding"/>
    <property type="evidence" value="ECO:0007669"/>
    <property type="project" value="InterPro"/>
</dbReference>
<evidence type="ECO:0000256" key="2">
    <source>
        <dbReference type="ARBA" id="ARBA00023125"/>
    </source>
</evidence>
<proteinExistence type="predicted"/>
<dbReference type="Proteomes" id="UP000009328">
    <property type="component" value="Unassembled WGS sequence"/>
</dbReference>
<dbReference type="Gene3D" id="4.10.240.10">
    <property type="entry name" value="Zn(2)-C6 fungal-type DNA-binding domain"/>
    <property type="match status" value="1"/>
</dbReference>
<dbReference type="InterPro" id="IPR036864">
    <property type="entry name" value="Zn2-C6_fun-type_DNA-bd_sf"/>
</dbReference>
<dbReference type="Pfam" id="PF00172">
    <property type="entry name" value="Zn_clus"/>
    <property type="match status" value="1"/>
</dbReference>
<evidence type="ECO:0000256" key="4">
    <source>
        <dbReference type="ARBA" id="ARBA00023242"/>
    </source>
</evidence>
<protein>
    <submittedName>
        <fullName evidence="6">Transcriptional regulatory protein</fullName>
    </submittedName>
</protein>
<dbReference type="PANTHER" id="PTHR31069:SF32">
    <property type="entry name" value="ARGININE METABOLISM REGULATION PROTEIN II"/>
    <property type="match status" value="1"/>
</dbReference>
<evidence type="ECO:0000313" key="6">
    <source>
        <dbReference type="EMBL" id="CCH41697.1"/>
    </source>
</evidence>
<dbReference type="SUPFAM" id="SSF57701">
    <property type="entry name" value="Zn2/Cys6 DNA-binding domain"/>
    <property type="match status" value="1"/>
</dbReference>
<dbReference type="HOGENOM" id="CLU_441603_0_0_1"/>
<feature type="domain" description="Zn(2)-C6 fungal-type" evidence="5">
    <location>
        <begin position="16"/>
        <end position="44"/>
    </location>
</feature>
<dbReference type="PROSITE" id="PS50048">
    <property type="entry name" value="ZN2_CY6_FUNGAL_2"/>
    <property type="match status" value="1"/>
</dbReference>
<dbReference type="AlphaFoldDB" id="K0KHP9"/>
<dbReference type="SMART" id="SM00066">
    <property type="entry name" value="GAL4"/>
    <property type="match status" value="1"/>
</dbReference>
<dbReference type="PANTHER" id="PTHR31069">
    <property type="entry name" value="OLEATE-ACTIVATED TRANSCRIPTION FACTOR 1-RELATED"/>
    <property type="match status" value="1"/>
</dbReference>
<gene>
    <name evidence="6" type="ORF">BN7_1238</name>
</gene>
<evidence type="ECO:0000313" key="7">
    <source>
        <dbReference type="Proteomes" id="UP000009328"/>
    </source>
</evidence>
<sequence>MPPKKRAKIYQRTFIGCWTCRRRKIKCDAQRPHCQRCTKSKLTCEGYDVKLNWSNPLILKNNEMINYEIDDNDESSTFQRSNIKLCKWNYYKYYQDIDDDLEELNEIIGKKGPFTLFRYKDNEEEEDVDRIDQHHTINTNQKNNNNITTTSNSIPIHKKLIKFIKISIFFKNLSSITIPNLSLPSYQPTHSNYDIIKDTDDLLSIPKEIISHFQKIRNVMGKIFMTQDEDIINIISDLIKHSLSEFIITQSPINQLLILNYILISKLLTKDNNLDELKNIYNKSQSIFQKIQPQQSNTWYLNLILIIMINSTLGIYNPSIFKHHPTSNINTIITNHYNHLKSINHLLNHAQFSIDPQFSQIYEDITQDYNLLKHPSSFKHHHSNNGYGFIQIHSQETPHDEIIKIPKIIDEDDDDDLPPPTIVINFQQEEETPDSEDQELQDDNSKPLFQFEDYETPGKVFGVSKGLVLVFQELVKLINHKKFFSKLGRGISRNFPRVLADFEDLLIKSNTMVKGVLDQGFYQVLIILFYKLILNYPKVLLLENFKILEKYQKQMGIFWFIKNLFDKDLNFEKNVLEVEEDEDEIWGNNWECKQLILEMNDDDWDEFLEKRGIQGVFIL</sequence>
<dbReference type="PROSITE" id="PS00463">
    <property type="entry name" value="ZN2_CY6_FUNGAL_1"/>
    <property type="match status" value="1"/>
</dbReference>
<evidence type="ECO:0000259" key="5">
    <source>
        <dbReference type="PROSITE" id="PS50048"/>
    </source>
</evidence>
<dbReference type="CDD" id="cd00067">
    <property type="entry name" value="GAL4"/>
    <property type="match status" value="1"/>
</dbReference>
<dbReference type="InterPro" id="IPR050675">
    <property type="entry name" value="OAF3"/>
</dbReference>
<comment type="caution">
    <text evidence="6">The sequence shown here is derived from an EMBL/GenBank/DDBJ whole genome shotgun (WGS) entry which is preliminary data.</text>
</comment>
<reference evidence="6 7" key="1">
    <citation type="journal article" date="2012" name="Eukaryot. Cell">
        <title>Draft genome sequence of Wickerhamomyces ciferrii NRRL Y-1031 F-60-10.</title>
        <authorList>
            <person name="Schneider J."/>
            <person name="Andrea H."/>
            <person name="Blom J."/>
            <person name="Jaenicke S."/>
            <person name="Ruckert C."/>
            <person name="Schorsch C."/>
            <person name="Szczepanowski R."/>
            <person name="Farwick M."/>
            <person name="Goesmann A."/>
            <person name="Puhler A."/>
            <person name="Schaffer S."/>
            <person name="Tauch A."/>
            <person name="Kohler T."/>
            <person name="Brinkrolf K."/>
        </authorList>
    </citation>
    <scope>NUCLEOTIDE SEQUENCE [LARGE SCALE GENOMIC DNA]</scope>
    <source>
        <strain evidence="7">ATCC 14091 / BCRC 22168 / CBS 111 / JCM 3599 / NBRC 0793 / NRRL Y-1031 F-60-10</strain>
    </source>
</reference>
<dbReference type="GO" id="GO:0003677">
    <property type="term" value="F:DNA binding"/>
    <property type="evidence" value="ECO:0007669"/>
    <property type="project" value="UniProtKB-KW"/>
</dbReference>